<evidence type="ECO:0000259" key="11">
    <source>
        <dbReference type="PROSITE" id="PS50884"/>
    </source>
</evidence>
<evidence type="ECO:0000256" key="8">
    <source>
        <dbReference type="PROSITE-ProRule" id="PRU00071"/>
    </source>
</evidence>
<dbReference type="GO" id="GO:0003677">
    <property type="term" value="F:DNA binding"/>
    <property type="evidence" value="ECO:0007669"/>
    <property type="project" value="UniProtKB-UniRule"/>
</dbReference>
<dbReference type="PROSITE" id="PS50884">
    <property type="entry name" value="ZF_DOF_2"/>
    <property type="match status" value="1"/>
</dbReference>
<protein>
    <recommendedName>
        <fullName evidence="9">Dof zinc finger protein</fullName>
    </recommendedName>
</protein>
<keyword evidence="4 9" id="KW-0805">Transcription regulation</keyword>
<dbReference type="AlphaFoldDB" id="A0AAD2DGY9"/>
<feature type="compositionally biased region" description="Basic residues" evidence="10">
    <location>
        <begin position="76"/>
        <end position="87"/>
    </location>
</feature>
<evidence type="ECO:0000313" key="13">
    <source>
        <dbReference type="Proteomes" id="UP000834106"/>
    </source>
</evidence>
<feature type="region of interest" description="Disordered" evidence="10">
    <location>
        <begin position="66"/>
        <end position="101"/>
    </location>
</feature>
<dbReference type="PROSITE" id="PS01361">
    <property type="entry name" value="ZF_DOF_1"/>
    <property type="match status" value="1"/>
</dbReference>
<dbReference type="PANTHER" id="PTHR31992:SF309">
    <property type="entry name" value="DOF ZINC FINGER PROTEIN"/>
    <property type="match status" value="1"/>
</dbReference>
<dbReference type="EMBL" id="OU503036">
    <property type="protein sequence ID" value="CAI9754107.1"/>
    <property type="molecule type" value="Genomic_DNA"/>
</dbReference>
<evidence type="ECO:0000256" key="3">
    <source>
        <dbReference type="ARBA" id="ARBA00022833"/>
    </source>
</evidence>
<sequence>MEDVCAIGGVEGDRKLRPHHHQQALKCPRCDSLNTKFCYYNNYNQSQPRHFCKSCRRYWTKGGILRNVPAGGGNRKTSKRSKPKKERKSNSRSSSESSSLAAAVAATPTSANCNIGSTTDLGYNFPESKFYNVNPNPQATATNPSFDSQAVVNQPSDCQIFTGIGSFTSLENMQWFNTADISTSFDPLEQASIVENPSSAIIDHTVNQIDFEEENLMTDGGFSAALDWRTVGEGPFDFTGTVDQAYWSDQSLNYLP</sequence>
<evidence type="ECO:0000256" key="9">
    <source>
        <dbReference type="RuleBase" id="RU369094"/>
    </source>
</evidence>
<feature type="domain" description="Dof-type" evidence="11">
    <location>
        <begin position="25"/>
        <end position="79"/>
    </location>
</feature>
<evidence type="ECO:0000256" key="4">
    <source>
        <dbReference type="ARBA" id="ARBA00023015"/>
    </source>
</evidence>
<comment type="function">
    <text evidence="9">Transcription factor that binds specifically to a 5'-AA[AG]G-3' consensus core sequence.</text>
</comment>
<reference evidence="12" key="1">
    <citation type="submission" date="2023-05" db="EMBL/GenBank/DDBJ databases">
        <authorList>
            <person name="Huff M."/>
        </authorList>
    </citation>
    <scope>NUCLEOTIDE SEQUENCE</scope>
</reference>
<dbReference type="InterPro" id="IPR045174">
    <property type="entry name" value="Dof"/>
</dbReference>
<organism evidence="12 13">
    <name type="scientific">Fraxinus pennsylvanica</name>
    <dbReference type="NCBI Taxonomy" id="56036"/>
    <lineage>
        <taxon>Eukaryota</taxon>
        <taxon>Viridiplantae</taxon>
        <taxon>Streptophyta</taxon>
        <taxon>Embryophyta</taxon>
        <taxon>Tracheophyta</taxon>
        <taxon>Spermatophyta</taxon>
        <taxon>Magnoliopsida</taxon>
        <taxon>eudicotyledons</taxon>
        <taxon>Gunneridae</taxon>
        <taxon>Pentapetalae</taxon>
        <taxon>asterids</taxon>
        <taxon>lamiids</taxon>
        <taxon>Lamiales</taxon>
        <taxon>Oleaceae</taxon>
        <taxon>Oleeae</taxon>
        <taxon>Fraxinus</taxon>
    </lineage>
</organism>
<dbReference type="Proteomes" id="UP000834106">
    <property type="component" value="Chromosome 1"/>
</dbReference>
<dbReference type="PANTHER" id="PTHR31992">
    <property type="entry name" value="DOF ZINC FINGER PROTEIN DOF1.4-RELATED"/>
    <property type="match status" value="1"/>
</dbReference>
<evidence type="ECO:0000256" key="2">
    <source>
        <dbReference type="ARBA" id="ARBA00022771"/>
    </source>
</evidence>
<evidence type="ECO:0000256" key="5">
    <source>
        <dbReference type="ARBA" id="ARBA00023125"/>
    </source>
</evidence>
<evidence type="ECO:0000256" key="6">
    <source>
        <dbReference type="ARBA" id="ARBA00023163"/>
    </source>
</evidence>
<keyword evidence="2 8" id="KW-0863">Zinc-finger</keyword>
<dbReference type="GO" id="GO:0003700">
    <property type="term" value="F:DNA-binding transcription factor activity"/>
    <property type="evidence" value="ECO:0007669"/>
    <property type="project" value="UniProtKB-UniRule"/>
</dbReference>
<accession>A0AAD2DGY9</accession>
<comment type="subcellular location">
    <subcellularLocation>
        <location evidence="8 9">Nucleus</location>
    </subcellularLocation>
</comment>
<proteinExistence type="predicted"/>
<dbReference type="GO" id="GO:0005634">
    <property type="term" value="C:nucleus"/>
    <property type="evidence" value="ECO:0007669"/>
    <property type="project" value="UniProtKB-SubCell"/>
</dbReference>
<evidence type="ECO:0000256" key="10">
    <source>
        <dbReference type="SAM" id="MobiDB-lite"/>
    </source>
</evidence>
<dbReference type="Pfam" id="PF02701">
    <property type="entry name" value="Zn_ribbon_Dof"/>
    <property type="match status" value="1"/>
</dbReference>
<evidence type="ECO:0000256" key="1">
    <source>
        <dbReference type="ARBA" id="ARBA00022723"/>
    </source>
</evidence>
<keyword evidence="13" id="KW-1185">Reference proteome</keyword>
<keyword evidence="6 9" id="KW-0804">Transcription</keyword>
<gene>
    <name evidence="12" type="ORF">FPE_LOCUS1538</name>
</gene>
<feature type="compositionally biased region" description="Low complexity" evidence="10">
    <location>
        <begin position="91"/>
        <end position="101"/>
    </location>
</feature>
<evidence type="ECO:0000313" key="12">
    <source>
        <dbReference type="EMBL" id="CAI9754107.1"/>
    </source>
</evidence>
<keyword evidence="7 8" id="KW-0539">Nucleus</keyword>
<dbReference type="InterPro" id="IPR003851">
    <property type="entry name" value="Znf_Dof"/>
</dbReference>
<keyword evidence="5 8" id="KW-0238">DNA-binding</keyword>
<name>A0AAD2DGY9_9LAMI</name>
<keyword evidence="3 9" id="KW-0862">Zinc</keyword>
<dbReference type="GO" id="GO:0008270">
    <property type="term" value="F:zinc ion binding"/>
    <property type="evidence" value="ECO:0007669"/>
    <property type="project" value="UniProtKB-KW"/>
</dbReference>
<evidence type="ECO:0000256" key="7">
    <source>
        <dbReference type="ARBA" id="ARBA00023242"/>
    </source>
</evidence>
<keyword evidence="1 9" id="KW-0479">Metal-binding</keyword>